<dbReference type="KEGG" id="pasa:BAOM_3539"/>
<dbReference type="Proteomes" id="UP000283095">
    <property type="component" value="Chromosome"/>
</dbReference>
<evidence type="ECO:0000313" key="2">
    <source>
        <dbReference type="EMBL" id="AZV44148.1"/>
    </source>
</evidence>
<dbReference type="AlphaFoldDB" id="A0A398BPN1"/>
<evidence type="ECO:0000313" key="5">
    <source>
        <dbReference type="Proteomes" id="UP000283095"/>
    </source>
</evidence>
<feature type="transmembrane region" description="Helical" evidence="1">
    <location>
        <begin position="39"/>
        <end position="60"/>
    </location>
</feature>
<keyword evidence="1" id="KW-0472">Membrane</keyword>
<dbReference type="RefSeq" id="WP_119115356.1">
    <property type="nucleotide sequence ID" value="NZ_CP026095.1"/>
</dbReference>
<gene>
    <name evidence="2" type="ORF">BAOM_3539</name>
    <name evidence="3" type="ORF">D1953_01380</name>
</gene>
<keyword evidence="1" id="KW-0812">Transmembrane</keyword>
<accession>A0A398BPN1</accession>
<dbReference type="EMBL" id="QWVS01000002">
    <property type="protein sequence ID" value="RID89246.1"/>
    <property type="molecule type" value="Genomic_DNA"/>
</dbReference>
<reference evidence="3 4" key="2">
    <citation type="submission" date="2018-08" db="EMBL/GenBank/DDBJ databases">
        <title>Bacillus jemisoniae sp. nov., Bacillus chryseoplanitiae sp. nov., Bacillus resnikiae sp. nov., and Bacillus frankliniae sp. nov., isolated from Viking spacecraft and associated surfaces.</title>
        <authorList>
            <person name="Seuylemezian A."/>
            <person name="Vaishampayan P."/>
        </authorList>
    </citation>
    <scope>NUCLEOTIDE SEQUENCE [LARGE SCALE GENOMIC DNA]</scope>
    <source>
        <strain evidence="3 4">MA001</strain>
    </source>
</reference>
<name>A0A398BPN1_9BACI</name>
<protein>
    <submittedName>
        <fullName evidence="3">DUF2768 domain-containing protein</fullName>
    </submittedName>
</protein>
<dbReference type="OrthoDB" id="2476435at2"/>
<evidence type="ECO:0000313" key="3">
    <source>
        <dbReference type="EMBL" id="RID89246.1"/>
    </source>
</evidence>
<proteinExistence type="predicted"/>
<dbReference type="Pfam" id="PF10966">
    <property type="entry name" value="DUF2768"/>
    <property type="match status" value="1"/>
</dbReference>
<keyword evidence="4" id="KW-1185">Reference proteome</keyword>
<evidence type="ECO:0000256" key="1">
    <source>
        <dbReference type="SAM" id="Phobius"/>
    </source>
</evidence>
<evidence type="ECO:0000313" key="4">
    <source>
        <dbReference type="Proteomes" id="UP000266016"/>
    </source>
</evidence>
<keyword evidence="1" id="KW-1133">Transmembrane helix</keyword>
<organism evidence="3 4">
    <name type="scientific">Peribacillus asahii</name>
    <dbReference type="NCBI Taxonomy" id="228899"/>
    <lineage>
        <taxon>Bacteria</taxon>
        <taxon>Bacillati</taxon>
        <taxon>Bacillota</taxon>
        <taxon>Bacilli</taxon>
        <taxon>Bacillales</taxon>
        <taxon>Bacillaceae</taxon>
        <taxon>Peribacillus</taxon>
    </lineage>
</organism>
<feature type="transmembrane region" description="Helical" evidence="1">
    <location>
        <begin position="6"/>
        <end position="27"/>
    </location>
</feature>
<dbReference type="EMBL" id="CP026095">
    <property type="protein sequence ID" value="AZV44148.1"/>
    <property type="molecule type" value="Genomic_DNA"/>
</dbReference>
<sequence>MTPGLQKMWISFAGMGFMFISLLFIYVSRYKLKGIWKGLAAVIAYTCMLLAGFIIFVVVVSGPTG</sequence>
<dbReference type="Proteomes" id="UP000266016">
    <property type="component" value="Unassembled WGS sequence"/>
</dbReference>
<dbReference type="InterPro" id="IPR020076">
    <property type="entry name" value="DUF2768"/>
</dbReference>
<reference evidence="2 5" key="1">
    <citation type="submission" date="2018-01" db="EMBL/GenBank/DDBJ databases">
        <title>Bacillus asahii Genome sequencing and assembly.</title>
        <authorList>
            <person name="Jiang H."/>
            <person name="Feng Y."/>
            <person name="Zhao F."/>
            <person name="Lin X."/>
        </authorList>
    </citation>
    <scope>NUCLEOTIDE SEQUENCE [LARGE SCALE GENOMIC DNA]</scope>
    <source>
        <strain evidence="2 5">OM18</strain>
    </source>
</reference>